<evidence type="ECO:0000256" key="12">
    <source>
        <dbReference type="ARBA" id="ARBA00023136"/>
    </source>
</evidence>
<dbReference type="Pfam" id="PF01794">
    <property type="entry name" value="Ferric_reduct"/>
    <property type="match status" value="1"/>
</dbReference>
<name>A0ABU6HB65_9RHOB</name>
<dbReference type="InterPro" id="IPR039261">
    <property type="entry name" value="FNR_nucleotide-bd"/>
</dbReference>
<comment type="subcellular location">
    <subcellularLocation>
        <location evidence="2">Membrane</location>
        <topology evidence="2">Multi-pass membrane protein</topology>
    </subcellularLocation>
</comment>
<dbReference type="InterPro" id="IPR001433">
    <property type="entry name" value="OxRdtase_FAD/NAD-bd"/>
</dbReference>
<evidence type="ECO:0000313" key="15">
    <source>
        <dbReference type="EMBL" id="MEC3859709.1"/>
    </source>
</evidence>
<evidence type="ECO:0000256" key="13">
    <source>
        <dbReference type="SAM" id="Phobius"/>
    </source>
</evidence>
<feature type="domain" description="FAD-binding FR-type" evidence="14">
    <location>
        <begin position="195"/>
        <end position="296"/>
    </location>
</feature>
<dbReference type="Proteomes" id="UP001348149">
    <property type="component" value="Unassembled WGS sequence"/>
</dbReference>
<keyword evidence="5" id="KW-0001">2Fe-2S</keyword>
<feature type="transmembrane region" description="Helical" evidence="13">
    <location>
        <begin position="145"/>
        <end position="164"/>
    </location>
</feature>
<dbReference type="EMBL" id="JAYLLH010000001">
    <property type="protein sequence ID" value="MEC3859709.1"/>
    <property type="molecule type" value="Genomic_DNA"/>
</dbReference>
<dbReference type="InterPro" id="IPR050415">
    <property type="entry name" value="MRET"/>
</dbReference>
<feature type="transmembrane region" description="Helical" evidence="13">
    <location>
        <begin position="69"/>
        <end position="87"/>
    </location>
</feature>
<evidence type="ECO:0000259" key="14">
    <source>
        <dbReference type="PROSITE" id="PS51384"/>
    </source>
</evidence>
<evidence type="ECO:0000256" key="5">
    <source>
        <dbReference type="ARBA" id="ARBA00022714"/>
    </source>
</evidence>
<comment type="caution">
    <text evidence="15">The sequence shown here is derived from an EMBL/GenBank/DDBJ whole genome shotgun (WGS) entry which is preliminary data.</text>
</comment>
<dbReference type="InterPro" id="IPR017927">
    <property type="entry name" value="FAD-bd_FR_type"/>
</dbReference>
<dbReference type="PANTHER" id="PTHR47354">
    <property type="entry name" value="NADH OXIDOREDUCTASE HCR"/>
    <property type="match status" value="1"/>
</dbReference>
<keyword evidence="6" id="KW-0479">Metal-binding</keyword>
<evidence type="ECO:0000256" key="9">
    <source>
        <dbReference type="ARBA" id="ARBA00023002"/>
    </source>
</evidence>
<proteinExistence type="predicted"/>
<dbReference type="Gene3D" id="3.40.50.80">
    <property type="entry name" value="Nucleotide-binding domain of ferredoxin-NADP reductase (FNR) module"/>
    <property type="match status" value="1"/>
</dbReference>
<dbReference type="InterPro" id="IPR013112">
    <property type="entry name" value="FAD-bd_8"/>
</dbReference>
<keyword evidence="11" id="KW-0411">Iron-sulfur</keyword>
<dbReference type="RefSeq" id="WP_326295156.1">
    <property type="nucleotide sequence ID" value="NZ_JAYLLH010000001.1"/>
</dbReference>
<feature type="transmembrane region" description="Helical" evidence="13">
    <location>
        <begin position="29"/>
        <end position="49"/>
    </location>
</feature>
<evidence type="ECO:0000256" key="7">
    <source>
        <dbReference type="ARBA" id="ARBA00022827"/>
    </source>
</evidence>
<evidence type="ECO:0000256" key="11">
    <source>
        <dbReference type="ARBA" id="ARBA00023014"/>
    </source>
</evidence>
<reference evidence="15 16" key="1">
    <citation type="submission" date="2024-01" db="EMBL/GenBank/DDBJ databases">
        <title>Mesobacterium rodlantinim sp. nov., isolated from shallow sea hydrothermal systems off Kueishantao Island.</title>
        <authorList>
            <person name="Su Z."/>
            <person name="Tang K."/>
        </authorList>
    </citation>
    <scope>NUCLEOTIDE SEQUENCE [LARGE SCALE GENOMIC DNA]</scope>
    <source>
        <strain evidence="15 16">TK19101</strain>
    </source>
</reference>
<evidence type="ECO:0000256" key="4">
    <source>
        <dbReference type="ARBA" id="ARBA00022692"/>
    </source>
</evidence>
<keyword evidence="10" id="KW-0408">Iron</keyword>
<dbReference type="PROSITE" id="PS51384">
    <property type="entry name" value="FAD_FR"/>
    <property type="match status" value="1"/>
</dbReference>
<keyword evidence="9" id="KW-0560">Oxidoreductase</keyword>
<keyword evidence="3" id="KW-0285">Flavoprotein</keyword>
<accession>A0ABU6HB65</accession>
<evidence type="ECO:0000256" key="10">
    <source>
        <dbReference type="ARBA" id="ARBA00023004"/>
    </source>
</evidence>
<feature type="transmembrane region" description="Helical" evidence="13">
    <location>
        <begin position="176"/>
        <end position="198"/>
    </location>
</feature>
<dbReference type="InterPro" id="IPR013130">
    <property type="entry name" value="Fe3_Rdtase_TM_dom"/>
</dbReference>
<dbReference type="InterPro" id="IPR017938">
    <property type="entry name" value="Riboflavin_synthase-like_b-brl"/>
</dbReference>
<dbReference type="SUPFAM" id="SSF63380">
    <property type="entry name" value="Riboflavin synthase domain-like"/>
    <property type="match status" value="1"/>
</dbReference>
<keyword evidence="4 13" id="KW-0812">Transmembrane</keyword>
<comment type="cofactor">
    <cofactor evidence="1">
        <name>FAD</name>
        <dbReference type="ChEBI" id="CHEBI:57692"/>
    </cofactor>
</comment>
<dbReference type="Pfam" id="PF08022">
    <property type="entry name" value="FAD_binding_8"/>
    <property type="match status" value="1"/>
</dbReference>
<dbReference type="Pfam" id="PF00175">
    <property type="entry name" value="NAD_binding_1"/>
    <property type="match status" value="1"/>
</dbReference>
<dbReference type="Gene3D" id="2.40.30.10">
    <property type="entry name" value="Translation factors"/>
    <property type="match status" value="1"/>
</dbReference>
<keyword evidence="7" id="KW-0274">FAD</keyword>
<evidence type="ECO:0000256" key="6">
    <source>
        <dbReference type="ARBA" id="ARBA00022723"/>
    </source>
</evidence>
<protein>
    <submittedName>
        <fullName evidence="15">Ferredoxin reductase family protein</fullName>
    </submittedName>
</protein>
<keyword evidence="8 13" id="KW-1133">Transmembrane helix</keyword>
<dbReference type="SUPFAM" id="SSF52343">
    <property type="entry name" value="Ferredoxin reductase-like, C-terminal NADP-linked domain"/>
    <property type="match status" value="1"/>
</dbReference>
<evidence type="ECO:0000256" key="1">
    <source>
        <dbReference type="ARBA" id="ARBA00001974"/>
    </source>
</evidence>
<dbReference type="PANTHER" id="PTHR47354:SF8">
    <property type="entry name" value="1,2-PHENYLACETYL-COA EPOXIDASE, SUBUNIT E"/>
    <property type="match status" value="1"/>
</dbReference>
<evidence type="ECO:0000256" key="8">
    <source>
        <dbReference type="ARBA" id="ARBA00022989"/>
    </source>
</evidence>
<feature type="transmembrane region" description="Helical" evidence="13">
    <location>
        <begin position="107"/>
        <end position="124"/>
    </location>
</feature>
<keyword evidence="16" id="KW-1185">Reference proteome</keyword>
<evidence type="ECO:0000256" key="2">
    <source>
        <dbReference type="ARBA" id="ARBA00004141"/>
    </source>
</evidence>
<keyword evidence="12 13" id="KW-0472">Membrane</keyword>
<sequence>MVAFLVVLFGILLPSGIMAFSAGNANLQSVLSLSAGASGFSLMAINMFLATRPRGIEALAGGLDRLYQLHKWTGVGIVVFILFHESVGMDFDGEIVTSGLAKTAVDAAELVYPAFLVLIAVSFFKRIPYQKIFNRDVLPYHWWRWSHRVLGGLFFVVVFHQFFVKVPFTMNALAGQYLNTMALIGILSFLYTQFLAPFRARGYTITRVEKHPAATIIDAKPKGRGIRPRPGSFAVISIARSGLREPHPFTVSGSGPNGEIQFSIRGLGDYTRRIRETVQAGDKMSVEGGYGRFDYRKGKQDQLWVAGGIGITPFLAFADALTGAENRTIRLVYAVAKPEEAVGLDRLKAAAERCPGFSFDLHVSSTDGRLNAEVLASKAPFDLTRAGLWFCGPAPMRAALISGLKQLGKSPAAVHFEEFEFR</sequence>
<gene>
    <name evidence="15" type="ORF">VK792_00310</name>
</gene>
<dbReference type="CDD" id="cd06198">
    <property type="entry name" value="FNR_like_3"/>
    <property type="match status" value="1"/>
</dbReference>
<evidence type="ECO:0000256" key="3">
    <source>
        <dbReference type="ARBA" id="ARBA00022630"/>
    </source>
</evidence>
<evidence type="ECO:0000313" key="16">
    <source>
        <dbReference type="Proteomes" id="UP001348149"/>
    </source>
</evidence>
<organism evidence="15 16">
    <name type="scientific">Mesobacterium hydrothermale</name>
    <dbReference type="NCBI Taxonomy" id="3111907"/>
    <lineage>
        <taxon>Bacteria</taxon>
        <taxon>Pseudomonadati</taxon>
        <taxon>Pseudomonadota</taxon>
        <taxon>Alphaproteobacteria</taxon>
        <taxon>Rhodobacterales</taxon>
        <taxon>Roseobacteraceae</taxon>
        <taxon>Mesobacterium</taxon>
    </lineage>
</organism>